<dbReference type="EMBL" id="JAUYZG010000001">
    <property type="protein sequence ID" value="KAK2915827.1"/>
    <property type="molecule type" value="Genomic_DNA"/>
</dbReference>
<evidence type="ECO:0000256" key="3">
    <source>
        <dbReference type="ARBA" id="ARBA00022530"/>
    </source>
</evidence>
<dbReference type="Pfam" id="PF00530">
    <property type="entry name" value="SRCR"/>
    <property type="match status" value="2"/>
</dbReference>
<dbReference type="SMART" id="SM00225">
    <property type="entry name" value="BTB"/>
    <property type="match status" value="2"/>
</dbReference>
<feature type="disulfide bond" evidence="8">
    <location>
        <begin position="101"/>
        <end position="111"/>
    </location>
</feature>
<dbReference type="SUPFAM" id="SSF56487">
    <property type="entry name" value="SRCR-like"/>
    <property type="match status" value="2"/>
</dbReference>
<dbReference type="Pfam" id="PF07707">
    <property type="entry name" value="BACK"/>
    <property type="match status" value="2"/>
</dbReference>
<keyword evidence="2" id="KW-0964">Secreted</keyword>
<dbReference type="GO" id="GO:0007155">
    <property type="term" value="P:cell adhesion"/>
    <property type="evidence" value="ECO:0007669"/>
    <property type="project" value="UniProtKB-KW"/>
</dbReference>
<keyword evidence="5" id="KW-0130">Cell adhesion</keyword>
<feature type="disulfide bond" evidence="8">
    <location>
        <begin position="550"/>
        <end position="611"/>
    </location>
</feature>
<dbReference type="InterPro" id="IPR011705">
    <property type="entry name" value="BACK"/>
</dbReference>
<comment type="subcellular location">
    <subcellularLocation>
        <location evidence="1">Secreted</location>
        <location evidence="1">Extracellular space</location>
        <location evidence="1">Extracellular matrix</location>
    </subcellularLocation>
</comment>
<proteinExistence type="predicted"/>
<evidence type="ECO:0000256" key="6">
    <source>
        <dbReference type="ARBA" id="ARBA00023157"/>
    </source>
</evidence>
<feature type="disulfide bond" evidence="8">
    <location>
        <begin position="57"/>
        <end position="121"/>
    </location>
</feature>
<keyword evidence="3" id="KW-0272">Extracellular matrix</keyword>
<dbReference type="Gene3D" id="3.30.710.10">
    <property type="entry name" value="Potassium Channel Kv1.1, Chain A"/>
    <property type="match status" value="2"/>
</dbReference>
<evidence type="ECO:0000256" key="7">
    <source>
        <dbReference type="ARBA" id="ARBA00023180"/>
    </source>
</evidence>
<dbReference type="SMART" id="SM00202">
    <property type="entry name" value="SR"/>
    <property type="match status" value="2"/>
</dbReference>
<dbReference type="InterPro" id="IPR051481">
    <property type="entry name" value="BTB-POZ/Galectin-3-binding"/>
</dbReference>
<keyword evidence="7" id="KW-0325">Glycoprotein</keyword>
<dbReference type="Proteomes" id="UP001187343">
    <property type="component" value="Unassembled WGS sequence"/>
</dbReference>
<sequence>MYLLWPLLFLHVSAQHLTLFDDRLKQPTQEGRVRLVGNLPSSGRVEVYHNRQWGTVCDDGWDLAEAQVVCRQLGFPGAISVTPGGQYGEGSGPIWLDDMKCKGSESSLSECSFKGWAITDCSHKEDAGVVCETGKNVTSDRHFFVDNSLGLSDDLGLLFDSGDGCDFIVNVQDISEEAEMKFCVHSMILMFYPKLNMTNGSRNLTVDVSHSCHPHVSPFLRYLYTRQIDVSTTSAQCLHQLAFIFGVQKLMEDVGRAFTLLIPEDSTFRTQVSMYEYGVRTGDFVLQENVLQYLSWNCEFLISSPVWSTISFHMMDALLQRSDLIVKDEAFLLEALEKWIQDKGDEISSDQQASLLNHIRFLLIPVDKLYDMQFSSSVLRQNHEKLYLTGLLRGFQFNALPISKIRKQMDNMSSEYLPRIYTGDEWSKIYNVTTVQHAVPQYPRAIRYNTDYNYDYNRRYVQSVQNRIQSFSTPAHPSALYREQRVQWQAQVFFSAQECSNYALKQQTQEGRLRLVGDVLSSGRVEIYHDGQWGTICDDGWELAEAQVVCRQLGFPGAISATPGGQYGEGSGTIWLDDMNCKGSESSLSECSFKGWGVTDCTHKEDAGVVCESGKNMTSNRQFSVDNSLGLSDDLGLLFDSGDGCDFTVNVQDISEQAEFAICVHRLILMIYPKLYITNDSRNLTVNVSHTCHPHVSAFLRYLYTRQIDVSTTSAQCLHQLAFIFGVQKLMEDVGRAFTLLLPEDSTFRTQVSMYEYGIRTGDFVLQENVLQYLSWNCEFLISSPVWSTISFHMMDALLQRSDLIVKDEAFLLEALEKWIQDKGDEISSDQQASLLNHIRFLLIPVDKLYDMQFSSSILRQNHEKLYLTGLLRGFQFNALPFSKIRNQMDNMSSEYLSRIYTGDEWSRSINETTIDYPYYNQYRHIQSNRIQSFSTPAHPSSLYREQKVQWQAQVFLRAHECSNYGISCTSFPVARLYGYGNQNRYTSTIRYSNRLILTCKNEDNVFYVQDFKNDIAVVPNNSSMDLPNPCPDDYSFRFVVRPEYI</sequence>
<evidence type="ECO:0000256" key="5">
    <source>
        <dbReference type="ARBA" id="ARBA00022889"/>
    </source>
</evidence>
<dbReference type="GO" id="GO:0016020">
    <property type="term" value="C:membrane"/>
    <property type="evidence" value="ECO:0007669"/>
    <property type="project" value="InterPro"/>
</dbReference>
<feature type="disulfide bond" evidence="8">
    <location>
        <begin position="70"/>
        <end position="131"/>
    </location>
</feature>
<evidence type="ECO:0000256" key="4">
    <source>
        <dbReference type="ARBA" id="ARBA00022729"/>
    </source>
</evidence>
<evidence type="ECO:0000256" key="2">
    <source>
        <dbReference type="ARBA" id="ARBA00022525"/>
    </source>
</evidence>
<evidence type="ECO:0000256" key="1">
    <source>
        <dbReference type="ARBA" id="ARBA00004498"/>
    </source>
</evidence>
<dbReference type="InterPro" id="IPR000210">
    <property type="entry name" value="BTB/POZ_dom"/>
</dbReference>
<keyword evidence="4" id="KW-0732">Signal</keyword>
<accession>A0AA88QC97</accession>
<evidence type="ECO:0000259" key="9">
    <source>
        <dbReference type="PROSITE" id="PS50287"/>
    </source>
</evidence>
<dbReference type="Gene3D" id="3.10.250.10">
    <property type="entry name" value="SRCR-like domain"/>
    <property type="match status" value="2"/>
</dbReference>
<reference evidence="10" key="1">
    <citation type="submission" date="2023-08" db="EMBL/GenBank/DDBJ databases">
        <title>Chromosome-level Genome Assembly of mud carp (Cirrhinus molitorella).</title>
        <authorList>
            <person name="Liu H."/>
        </authorList>
    </citation>
    <scope>NUCLEOTIDE SEQUENCE</scope>
    <source>
        <strain evidence="10">Prfri</strain>
        <tissue evidence="10">Muscle</tissue>
    </source>
</reference>
<dbReference type="FunFam" id="3.10.250.10:FF:000001">
    <property type="entry name" value="Lysyl oxidase 4 isoform X1"/>
    <property type="match status" value="2"/>
</dbReference>
<dbReference type="InterPro" id="IPR001190">
    <property type="entry name" value="SRCR"/>
</dbReference>
<dbReference type="PANTHER" id="PTHR24410">
    <property type="entry name" value="HL07962P-RELATED"/>
    <property type="match status" value="1"/>
</dbReference>
<dbReference type="Gene3D" id="1.25.40.420">
    <property type="match status" value="2"/>
</dbReference>
<comment type="caution">
    <text evidence="10">The sequence shown here is derived from an EMBL/GenBank/DDBJ whole genome shotgun (WGS) entry which is preliminary data.</text>
</comment>
<evidence type="ECO:0000313" key="11">
    <source>
        <dbReference type="Proteomes" id="UP001187343"/>
    </source>
</evidence>
<keyword evidence="11" id="KW-1185">Reference proteome</keyword>
<evidence type="ECO:0000256" key="8">
    <source>
        <dbReference type="PROSITE-ProRule" id="PRU00196"/>
    </source>
</evidence>
<dbReference type="SUPFAM" id="SSF54695">
    <property type="entry name" value="POZ domain"/>
    <property type="match status" value="2"/>
</dbReference>
<protein>
    <recommendedName>
        <fullName evidence="9">SRCR domain-containing protein</fullName>
    </recommendedName>
</protein>
<dbReference type="AlphaFoldDB" id="A0AA88QC97"/>
<evidence type="ECO:0000313" key="10">
    <source>
        <dbReference type="EMBL" id="KAK2915827.1"/>
    </source>
</evidence>
<dbReference type="InterPro" id="IPR036772">
    <property type="entry name" value="SRCR-like_dom_sf"/>
</dbReference>
<feature type="domain" description="SRCR" evidence="9">
    <location>
        <begin position="513"/>
        <end position="612"/>
    </location>
</feature>
<dbReference type="SMART" id="SM00875">
    <property type="entry name" value="BACK"/>
    <property type="match status" value="2"/>
</dbReference>
<feature type="disulfide bond" evidence="8">
    <location>
        <begin position="537"/>
        <end position="601"/>
    </location>
</feature>
<name>A0AA88QC97_9TELE</name>
<dbReference type="PRINTS" id="PR00258">
    <property type="entry name" value="SPERACTRCPTR"/>
</dbReference>
<keyword evidence="6 8" id="KW-1015">Disulfide bond</keyword>
<dbReference type="PROSITE" id="PS50287">
    <property type="entry name" value="SRCR_2"/>
    <property type="match status" value="2"/>
</dbReference>
<feature type="domain" description="SRCR" evidence="9">
    <location>
        <begin position="33"/>
        <end position="132"/>
    </location>
</feature>
<dbReference type="PANTHER" id="PTHR24410:SF16">
    <property type="entry name" value="GALECTIN-3-BINDING PROTEIN"/>
    <property type="match status" value="1"/>
</dbReference>
<gene>
    <name evidence="10" type="ORF">Q8A67_000201</name>
</gene>
<dbReference type="PROSITE" id="PS00420">
    <property type="entry name" value="SRCR_1"/>
    <property type="match status" value="2"/>
</dbReference>
<feature type="disulfide bond" evidence="8">
    <location>
        <begin position="581"/>
        <end position="591"/>
    </location>
</feature>
<organism evidence="10 11">
    <name type="scientific">Cirrhinus molitorella</name>
    <name type="common">mud carp</name>
    <dbReference type="NCBI Taxonomy" id="172907"/>
    <lineage>
        <taxon>Eukaryota</taxon>
        <taxon>Metazoa</taxon>
        <taxon>Chordata</taxon>
        <taxon>Craniata</taxon>
        <taxon>Vertebrata</taxon>
        <taxon>Euteleostomi</taxon>
        <taxon>Actinopterygii</taxon>
        <taxon>Neopterygii</taxon>
        <taxon>Teleostei</taxon>
        <taxon>Ostariophysi</taxon>
        <taxon>Cypriniformes</taxon>
        <taxon>Cyprinidae</taxon>
        <taxon>Labeoninae</taxon>
        <taxon>Labeonini</taxon>
        <taxon>Cirrhinus</taxon>
    </lineage>
</organism>
<dbReference type="CDD" id="cd18496">
    <property type="entry name" value="BACK_LGALS3BP"/>
    <property type="match status" value="2"/>
</dbReference>
<dbReference type="InterPro" id="IPR011333">
    <property type="entry name" value="SKP1/BTB/POZ_sf"/>
</dbReference>